<accession>A0A6J6LNL4</accession>
<name>A0A6J6LNL4_9ZZZZ</name>
<gene>
    <name evidence="4" type="ORF">UFOPK2292_00354</name>
</gene>
<dbReference type="PANTHER" id="PTHR43798">
    <property type="entry name" value="MONOACYLGLYCEROL LIPASE"/>
    <property type="match status" value="1"/>
</dbReference>
<dbReference type="InterPro" id="IPR000073">
    <property type="entry name" value="AB_hydrolase_1"/>
</dbReference>
<dbReference type="Gene3D" id="3.40.50.1820">
    <property type="entry name" value="alpha/beta hydrolase"/>
    <property type="match status" value="1"/>
</dbReference>
<dbReference type="InterPro" id="IPR050266">
    <property type="entry name" value="AB_hydrolase_sf"/>
</dbReference>
<dbReference type="SUPFAM" id="SSF53474">
    <property type="entry name" value="alpha/beta-Hydrolases"/>
    <property type="match status" value="1"/>
</dbReference>
<sequence length="289" mass="32047">MRAQLVDGTRLWFDIDGVGLMPDGELMRQRPTLILMHGGPGGDHNGFKPAFSAMTDTCQVLYYDHRGHGRSDRSTPNNWNLNRWADDVVEMCAALGIEKPFVLGLSFGGFVAQRIASRHAGFASGHIFLSTAAYKDRVAVYEMFRQLGGAEAEATAREFWEAPTAAAMAAVVAKYVTICGPLYTQVPGNHFLNKRTINNNDVLTHFNHNEGPVMNLLAELADVREPVLVAHGELDPVTPIIGAERIVNALPKDLVRFERFAKSGHGVFRDEPDAFFAVLRSFLNDHWRD</sequence>
<evidence type="ECO:0000256" key="1">
    <source>
        <dbReference type="ARBA" id="ARBA00010088"/>
    </source>
</evidence>
<evidence type="ECO:0000313" key="4">
    <source>
        <dbReference type="EMBL" id="CAB4662568.1"/>
    </source>
</evidence>
<dbReference type="AlphaFoldDB" id="A0A6J6LNL4"/>
<dbReference type="Pfam" id="PF00561">
    <property type="entry name" value="Abhydrolase_1"/>
    <property type="match status" value="1"/>
</dbReference>
<dbReference type="InterPro" id="IPR029058">
    <property type="entry name" value="AB_hydrolase_fold"/>
</dbReference>
<keyword evidence="2" id="KW-0378">Hydrolase</keyword>
<dbReference type="PRINTS" id="PR00111">
    <property type="entry name" value="ABHYDROLASE"/>
</dbReference>
<dbReference type="GO" id="GO:0008233">
    <property type="term" value="F:peptidase activity"/>
    <property type="evidence" value="ECO:0007669"/>
    <property type="project" value="InterPro"/>
</dbReference>
<dbReference type="PRINTS" id="PR00793">
    <property type="entry name" value="PROAMNOPTASE"/>
</dbReference>
<evidence type="ECO:0000256" key="2">
    <source>
        <dbReference type="ARBA" id="ARBA00022801"/>
    </source>
</evidence>
<protein>
    <submittedName>
        <fullName evidence="4">Unannotated protein</fullName>
    </submittedName>
</protein>
<organism evidence="4">
    <name type="scientific">freshwater metagenome</name>
    <dbReference type="NCBI Taxonomy" id="449393"/>
    <lineage>
        <taxon>unclassified sequences</taxon>
        <taxon>metagenomes</taxon>
        <taxon>ecological metagenomes</taxon>
    </lineage>
</organism>
<feature type="domain" description="AB hydrolase-1" evidence="3">
    <location>
        <begin position="31"/>
        <end position="271"/>
    </location>
</feature>
<reference evidence="4" key="1">
    <citation type="submission" date="2020-05" db="EMBL/GenBank/DDBJ databases">
        <authorList>
            <person name="Chiriac C."/>
            <person name="Salcher M."/>
            <person name="Ghai R."/>
            <person name="Kavagutti S V."/>
        </authorList>
    </citation>
    <scope>NUCLEOTIDE SEQUENCE</scope>
</reference>
<evidence type="ECO:0000259" key="3">
    <source>
        <dbReference type="Pfam" id="PF00561"/>
    </source>
</evidence>
<dbReference type="PANTHER" id="PTHR43798:SF31">
    <property type="entry name" value="AB HYDROLASE SUPERFAMILY PROTEIN YCLE"/>
    <property type="match status" value="1"/>
</dbReference>
<dbReference type="EMBL" id="CAEZWU010000036">
    <property type="protein sequence ID" value="CAB4662568.1"/>
    <property type="molecule type" value="Genomic_DNA"/>
</dbReference>
<dbReference type="InterPro" id="IPR002410">
    <property type="entry name" value="Peptidase_S33"/>
</dbReference>
<dbReference type="GO" id="GO:0006508">
    <property type="term" value="P:proteolysis"/>
    <property type="evidence" value="ECO:0007669"/>
    <property type="project" value="InterPro"/>
</dbReference>
<dbReference type="GO" id="GO:0016020">
    <property type="term" value="C:membrane"/>
    <property type="evidence" value="ECO:0007669"/>
    <property type="project" value="TreeGrafter"/>
</dbReference>
<proteinExistence type="inferred from homology"/>
<comment type="similarity">
    <text evidence="1">Belongs to the peptidase S33 family.</text>
</comment>